<dbReference type="EMBL" id="JBJQND010000005">
    <property type="protein sequence ID" value="KAL3877055.1"/>
    <property type="molecule type" value="Genomic_DNA"/>
</dbReference>
<feature type="non-terminal residue" evidence="1">
    <location>
        <position position="53"/>
    </location>
</feature>
<dbReference type="AlphaFoldDB" id="A0ABD3WSU2"/>
<accession>A0ABD3WSU2</accession>
<protein>
    <submittedName>
        <fullName evidence="1">Uncharacterized protein</fullName>
    </submittedName>
</protein>
<organism evidence="1 2">
    <name type="scientific">Sinanodonta woodiana</name>
    <name type="common">Chinese pond mussel</name>
    <name type="synonym">Anodonta woodiana</name>
    <dbReference type="NCBI Taxonomy" id="1069815"/>
    <lineage>
        <taxon>Eukaryota</taxon>
        <taxon>Metazoa</taxon>
        <taxon>Spiralia</taxon>
        <taxon>Lophotrochozoa</taxon>
        <taxon>Mollusca</taxon>
        <taxon>Bivalvia</taxon>
        <taxon>Autobranchia</taxon>
        <taxon>Heteroconchia</taxon>
        <taxon>Palaeoheterodonta</taxon>
        <taxon>Unionida</taxon>
        <taxon>Unionoidea</taxon>
        <taxon>Unionidae</taxon>
        <taxon>Unioninae</taxon>
        <taxon>Sinanodonta</taxon>
    </lineage>
</organism>
<keyword evidence="2" id="KW-1185">Reference proteome</keyword>
<evidence type="ECO:0000313" key="2">
    <source>
        <dbReference type="Proteomes" id="UP001634394"/>
    </source>
</evidence>
<proteinExistence type="predicted"/>
<comment type="caution">
    <text evidence="1">The sequence shown here is derived from an EMBL/GenBank/DDBJ whole genome shotgun (WGS) entry which is preliminary data.</text>
</comment>
<dbReference type="Proteomes" id="UP001634394">
    <property type="component" value="Unassembled WGS sequence"/>
</dbReference>
<sequence length="53" mass="5982">LYAVQVSSVPRVVIANHAQLVPTSQIRSSTHAFHAPMEPQLIRLHPYRKHSVL</sequence>
<feature type="non-terminal residue" evidence="1">
    <location>
        <position position="1"/>
    </location>
</feature>
<gene>
    <name evidence="1" type="ORF">ACJMK2_034810</name>
</gene>
<name>A0ABD3WSU2_SINWO</name>
<reference evidence="1 2" key="1">
    <citation type="submission" date="2024-11" db="EMBL/GenBank/DDBJ databases">
        <title>Chromosome-level genome assembly of the freshwater bivalve Anodonta woodiana.</title>
        <authorList>
            <person name="Chen X."/>
        </authorList>
    </citation>
    <scope>NUCLEOTIDE SEQUENCE [LARGE SCALE GENOMIC DNA]</scope>
    <source>
        <strain evidence="1">MN2024</strain>
        <tissue evidence="1">Gills</tissue>
    </source>
</reference>
<evidence type="ECO:0000313" key="1">
    <source>
        <dbReference type="EMBL" id="KAL3877055.1"/>
    </source>
</evidence>